<dbReference type="Pfam" id="PF00291">
    <property type="entry name" value="PALP"/>
    <property type="match status" value="1"/>
</dbReference>
<protein>
    <recommendedName>
        <fullName evidence="11">Tryptophan synthase beta chain</fullName>
        <ecNumber evidence="11">4.2.1.20</ecNumber>
    </recommendedName>
</protein>
<feature type="domain" description="Tryptophan synthase beta chain-like PALP" evidence="12">
    <location>
        <begin position="64"/>
        <end position="389"/>
    </location>
</feature>
<comment type="caution">
    <text evidence="13">The sequence shown here is derived from an EMBL/GenBank/DDBJ whole genome shotgun (WGS) entry which is preliminary data.</text>
</comment>
<gene>
    <name evidence="11 13" type="primary">trpB</name>
    <name evidence="13" type="ORF">MMA15_04650</name>
</gene>
<comment type="cofactor">
    <cofactor evidence="1 11">
        <name>pyridoxal 5'-phosphate</name>
        <dbReference type="ChEBI" id="CHEBI:597326"/>
    </cofactor>
</comment>
<evidence type="ECO:0000256" key="5">
    <source>
        <dbReference type="ARBA" id="ARBA00022605"/>
    </source>
</evidence>
<keyword evidence="7 11" id="KW-0663">Pyridoxal phosphate</keyword>
<dbReference type="PIRSF" id="PIRSF001413">
    <property type="entry name" value="Trp_syn_beta"/>
    <property type="match status" value="1"/>
</dbReference>
<keyword evidence="8 11" id="KW-0057">Aromatic amino acid biosynthesis</keyword>
<dbReference type="Proteomes" id="UP001166784">
    <property type="component" value="Unassembled WGS sequence"/>
</dbReference>
<evidence type="ECO:0000256" key="7">
    <source>
        <dbReference type="ARBA" id="ARBA00022898"/>
    </source>
</evidence>
<comment type="pathway">
    <text evidence="2 11">Amino-acid biosynthesis; L-tryptophan biosynthesis; L-tryptophan from chorismate: step 5/5.</text>
</comment>
<evidence type="ECO:0000256" key="4">
    <source>
        <dbReference type="ARBA" id="ARBA00011270"/>
    </source>
</evidence>
<evidence type="ECO:0000256" key="10">
    <source>
        <dbReference type="ARBA" id="ARBA00049047"/>
    </source>
</evidence>
<dbReference type="NCBIfam" id="TIGR00263">
    <property type="entry name" value="trpB"/>
    <property type="match status" value="1"/>
</dbReference>
<name>A0ABS9STX9_9ACTN</name>
<evidence type="ECO:0000256" key="1">
    <source>
        <dbReference type="ARBA" id="ARBA00001933"/>
    </source>
</evidence>
<evidence type="ECO:0000256" key="8">
    <source>
        <dbReference type="ARBA" id="ARBA00023141"/>
    </source>
</evidence>
<dbReference type="CDD" id="cd06446">
    <property type="entry name" value="Trp-synth_B"/>
    <property type="match status" value="1"/>
</dbReference>
<keyword evidence="14" id="KW-1185">Reference proteome</keyword>
<dbReference type="InterPro" id="IPR023026">
    <property type="entry name" value="Trp_synth_beta/beta-like"/>
</dbReference>
<dbReference type="InterPro" id="IPR006653">
    <property type="entry name" value="Trp_synth_b_CS"/>
</dbReference>
<reference evidence="13" key="2">
    <citation type="journal article" date="2023" name="Int. J. Syst. Evol. Microbiol.">
        <title>Streptomyces marispadix sp. nov., isolated from marine beach sediment of the Northern Coast of Portugal.</title>
        <authorList>
            <person name="dos Santos J.D.N."/>
            <person name="Vitorino I.R."/>
            <person name="Kallscheuer N."/>
            <person name="Srivastava A."/>
            <person name="Krautwurst S."/>
            <person name="Marz M."/>
            <person name="Jogler C."/>
            <person name="Lobo Da Cunha A."/>
            <person name="Catita J."/>
            <person name="Goncalves H."/>
            <person name="Gonzalez I."/>
            <person name="Reyes F."/>
            <person name="Lage O.M."/>
        </authorList>
    </citation>
    <scope>NUCLEOTIDE SEQUENCE</scope>
    <source>
        <strain evidence="13">M600PL45_2</strain>
    </source>
</reference>
<evidence type="ECO:0000256" key="2">
    <source>
        <dbReference type="ARBA" id="ARBA00004733"/>
    </source>
</evidence>
<feature type="modified residue" description="N6-(pyridoxal phosphate)lysine" evidence="11">
    <location>
        <position position="99"/>
    </location>
</feature>
<dbReference type="EC" id="4.2.1.20" evidence="11"/>
<dbReference type="InterPro" id="IPR001926">
    <property type="entry name" value="TrpB-like_PALP"/>
</dbReference>
<keyword evidence="6 11" id="KW-0822">Tryptophan biosynthesis</keyword>
<comment type="similarity">
    <text evidence="3 11">Belongs to the TrpB family.</text>
</comment>
<accession>A0ABS9STX9</accession>
<proteinExistence type="inferred from homology"/>
<dbReference type="HAMAP" id="MF_00133">
    <property type="entry name" value="Trp_synth_beta"/>
    <property type="match status" value="1"/>
</dbReference>
<keyword evidence="5 11" id="KW-0028">Amino-acid biosynthesis</keyword>
<evidence type="ECO:0000256" key="9">
    <source>
        <dbReference type="ARBA" id="ARBA00023239"/>
    </source>
</evidence>
<comment type="function">
    <text evidence="11">The beta subunit is responsible for the synthesis of L-tryptophan from indole and L-serine.</text>
</comment>
<dbReference type="Gene3D" id="3.40.50.1100">
    <property type="match status" value="2"/>
</dbReference>
<evidence type="ECO:0000313" key="13">
    <source>
        <dbReference type="EMBL" id="MCH6159731.1"/>
    </source>
</evidence>
<dbReference type="PROSITE" id="PS00168">
    <property type="entry name" value="TRP_SYNTHASE_BETA"/>
    <property type="match status" value="1"/>
</dbReference>
<dbReference type="InterPro" id="IPR006654">
    <property type="entry name" value="Trp_synth_beta"/>
</dbReference>
<organism evidence="13 14">
    <name type="scientific">Streptomyces marispadix</name>
    <dbReference type="NCBI Taxonomy" id="2922868"/>
    <lineage>
        <taxon>Bacteria</taxon>
        <taxon>Bacillati</taxon>
        <taxon>Actinomycetota</taxon>
        <taxon>Actinomycetes</taxon>
        <taxon>Kitasatosporales</taxon>
        <taxon>Streptomycetaceae</taxon>
        <taxon>Streptomyces</taxon>
    </lineage>
</organism>
<dbReference type="PANTHER" id="PTHR48077">
    <property type="entry name" value="TRYPTOPHAN SYNTHASE-RELATED"/>
    <property type="match status" value="1"/>
</dbReference>
<dbReference type="EMBL" id="JAKWJU010000002">
    <property type="protein sequence ID" value="MCH6159731.1"/>
    <property type="molecule type" value="Genomic_DNA"/>
</dbReference>
<evidence type="ECO:0000259" key="12">
    <source>
        <dbReference type="Pfam" id="PF00291"/>
    </source>
</evidence>
<sequence length="411" mass="43926">MSDFFVPDPEGRVPDSGGYFGAFGGKFIPEALVAAVDEVAVEYEKAKADPVFTAELEDLMVNYTGRPSPLTEVPRFAEQAGGARVFLKREDLNHTGSHKINNVLGQALLTKRMGKTRVIAETGAGQHGVATATACALFGLECTVYMGEIDTRRQALNVARMRMLGAEVVPVASGSRTLKDAINEAFRDWVANVDRTHYLFGTVAGPHPFPQLVRDFHRVIGVEARRQILERAGRLPDAVAACVGGGSNAIGLFHAFLGDEDVRLVGLEAAGHGVDSGEHAATLSVGEPGILHGSRSYVLQDDEGQITEPYSISAGLDYPGIGPEHAYLKQSGRGEYRPVTDDEAMRALRLLSESEGIIPAIESAHALAGALELGRELGPEGLILVNLSGRGDKDMDTAARYFGLYDEGADL</sequence>
<reference evidence="13" key="1">
    <citation type="submission" date="2022-03" db="EMBL/GenBank/DDBJ databases">
        <authorList>
            <person name="Santos J.D.N."/>
            <person name="Kallscheuer N."/>
            <person name="Jogler C."/>
            <person name="Lage O.M."/>
        </authorList>
    </citation>
    <scope>NUCLEOTIDE SEQUENCE</scope>
    <source>
        <strain evidence="13">M600PL45_2</strain>
    </source>
</reference>
<dbReference type="PANTHER" id="PTHR48077:SF3">
    <property type="entry name" value="TRYPTOPHAN SYNTHASE"/>
    <property type="match status" value="1"/>
</dbReference>
<comment type="subunit">
    <text evidence="4 11">Tetramer of two alpha and two beta chains.</text>
</comment>
<comment type="catalytic activity">
    <reaction evidence="10 11">
        <text>(1S,2R)-1-C-(indol-3-yl)glycerol 3-phosphate + L-serine = D-glyceraldehyde 3-phosphate + L-tryptophan + H2O</text>
        <dbReference type="Rhea" id="RHEA:10532"/>
        <dbReference type="ChEBI" id="CHEBI:15377"/>
        <dbReference type="ChEBI" id="CHEBI:33384"/>
        <dbReference type="ChEBI" id="CHEBI:57912"/>
        <dbReference type="ChEBI" id="CHEBI:58866"/>
        <dbReference type="ChEBI" id="CHEBI:59776"/>
        <dbReference type="EC" id="4.2.1.20"/>
    </reaction>
</comment>
<keyword evidence="9 11" id="KW-0456">Lyase</keyword>
<evidence type="ECO:0000256" key="11">
    <source>
        <dbReference type="HAMAP-Rule" id="MF_00133"/>
    </source>
</evidence>
<dbReference type="SUPFAM" id="SSF53686">
    <property type="entry name" value="Tryptophan synthase beta subunit-like PLP-dependent enzymes"/>
    <property type="match status" value="1"/>
</dbReference>
<evidence type="ECO:0000256" key="3">
    <source>
        <dbReference type="ARBA" id="ARBA00009982"/>
    </source>
</evidence>
<dbReference type="GO" id="GO:0004834">
    <property type="term" value="F:tryptophan synthase activity"/>
    <property type="evidence" value="ECO:0007669"/>
    <property type="project" value="UniProtKB-EC"/>
</dbReference>
<evidence type="ECO:0000313" key="14">
    <source>
        <dbReference type="Proteomes" id="UP001166784"/>
    </source>
</evidence>
<evidence type="ECO:0000256" key="6">
    <source>
        <dbReference type="ARBA" id="ARBA00022822"/>
    </source>
</evidence>
<dbReference type="InterPro" id="IPR036052">
    <property type="entry name" value="TrpB-like_PALP_sf"/>
</dbReference>
<dbReference type="RefSeq" id="WP_241057692.1">
    <property type="nucleotide sequence ID" value="NZ_JAKWJU010000002.1"/>
</dbReference>